<dbReference type="GO" id="GO:0005829">
    <property type="term" value="C:cytosol"/>
    <property type="evidence" value="ECO:0007669"/>
    <property type="project" value="TreeGrafter"/>
</dbReference>
<dbReference type="InterPro" id="IPR051215">
    <property type="entry name" value="GRE"/>
</dbReference>
<dbReference type="EMBL" id="BPTT01000001">
    <property type="protein sequence ID" value="GJG33971.1"/>
    <property type="molecule type" value="Genomic_DNA"/>
</dbReference>
<accession>A0AA37I2C0</accession>
<evidence type="ECO:0000259" key="5">
    <source>
        <dbReference type="PROSITE" id="PS51554"/>
    </source>
</evidence>
<organism evidence="6 7">
    <name type="scientific">Xylanibacter ruminicola</name>
    <name type="common">Prevotella ruminicola</name>
    <dbReference type="NCBI Taxonomy" id="839"/>
    <lineage>
        <taxon>Bacteria</taxon>
        <taxon>Pseudomonadati</taxon>
        <taxon>Bacteroidota</taxon>
        <taxon>Bacteroidia</taxon>
        <taxon>Bacteroidales</taxon>
        <taxon>Prevotellaceae</taxon>
        <taxon>Xylanibacter</taxon>
    </lineage>
</organism>
<dbReference type="AlphaFoldDB" id="A0AA37I2C0"/>
<evidence type="ECO:0000256" key="2">
    <source>
        <dbReference type="ARBA" id="ARBA00023239"/>
    </source>
</evidence>
<dbReference type="PANTHER" id="PTHR43641:SF2">
    <property type="entry name" value="DEHYDRATASE YBIW-RELATED"/>
    <property type="match status" value="1"/>
</dbReference>
<feature type="modified residue" description="Glycine radical" evidence="3">
    <location>
        <position position="638"/>
    </location>
</feature>
<proteinExistence type="predicted"/>
<protein>
    <submittedName>
        <fullName evidence="6">Pyruvate formate-lyase</fullName>
    </submittedName>
</protein>
<evidence type="ECO:0000313" key="6">
    <source>
        <dbReference type="EMBL" id="GJG33971.1"/>
    </source>
</evidence>
<reference evidence="6" key="1">
    <citation type="submission" date="2021-08" db="EMBL/GenBank/DDBJ databases">
        <title>Prevotella lacticifex sp. nov., isolated from rumen of cow.</title>
        <authorList>
            <person name="Shinkai T."/>
            <person name="Ikeyama N."/>
            <person name="Kumagai M."/>
            <person name="Ohmori H."/>
            <person name="Sakamoto M."/>
            <person name="Ohkuma M."/>
            <person name="Mitsumori M."/>
        </authorList>
    </citation>
    <scope>NUCLEOTIDE SEQUENCE</scope>
    <source>
        <strain evidence="6">JCM 8259</strain>
    </source>
</reference>
<dbReference type="PROSITE" id="PS51554">
    <property type="entry name" value="PFL"/>
    <property type="match status" value="1"/>
</dbReference>
<keyword evidence="2" id="KW-0456">Lyase</keyword>
<evidence type="ECO:0000259" key="4">
    <source>
        <dbReference type="PROSITE" id="PS51149"/>
    </source>
</evidence>
<evidence type="ECO:0000256" key="1">
    <source>
        <dbReference type="ARBA" id="ARBA00022818"/>
    </source>
</evidence>
<dbReference type="InterPro" id="IPR001150">
    <property type="entry name" value="Gly_radical"/>
</dbReference>
<evidence type="ECO:0000313" key="7">
    <source>
        <dbReference type="Proteomes" id="UP000887097"/>
    </source>
</evidence>
<dbReference type="OMA" id="ANDGCWE"/>
<dbReference type="Pfam" id="PF01228">
    <property type="entry name" value="Gly_radical"/>
    <property type="match status" value="1"/>
</dbReference>
<dbReference type="SUPFAM" id="SSF51998">
    <property type="entry name" value="PFL-like glycyl radical enzymes"/>
    <property type="match status" value="1"/>
</dbReference>
<gene>
    <name evidence="6" type="ORF">PRMUPPPA20_20800</name>
</gene>
<dbReference type="GeneID" id="31501093"/>
<evidence type="ECO:0000256" key="3">
    <source>
        <dbReference type="PROSITE-ProRule" id="PRU00493"/>
    </source>
</evidence>
<comment type="caution">
    <text evidence="6">The sequence shown here is derived from an EMBL/GenBank/DDBJ whole genome shotgun (WGS) entry which is preliminary data.</text>
</comment>
<feature type="domain" description="Glycine radical" evidence="4">
    <location>
        <begin position="546"/>
        <end position="663"/>
    </location>
</feature>
<dbReference type="Gene3D" id="3.20.70.20">
    <property type="match status" value="1"/>
</dbReference>
<keyword evidence="6" id="KW-0670">Pyruvate</keyword>
<dbReference type="GO" id="GO:0016829">
    <property type="term" value="F:lyase activity"/>
    <property type="evidence" value="ECO:0007669"/>
    <property type="project" value="UniProtKB-KW"/>
</dbReference>
<dbReference type="RefSeq" id="WP_013063575.1">
    <property type="nucleotide sequence ID" value="NZ_BPTT01000001.1"/>
</dbReference>
<feature type="domain" description="PFL" evidence="5">
    <location>
        <begin position="1"/>
        <end position="539"/>
    </location>
</feature>
<keyword evidence="1 3" id="KW-0556">Organic radical</keyword>
<dbReference type="PROSITE" id="PS51149">
    <property type="entry name" value="GLY_RADICAL_2"/>
    <property type="match status" value="1"/>
</dbReference>
<dbReference type="Pfam" id="PF02901">
    <property type="entry name" value="PFL-like"/>
    <property type="match status" value="1"/>
</dbReference>
<sequence>MGNRAFSWLMKLIGGYGKLNQKNPSVSRFGAVVNGKLVLDNKSLNYLDDYVRQLSLIYSKIKIHTGTEYIYPLDSLILRMHERPVICSITVDYDRVLQSDLNELRSRIQKCSNIAFKDRELKVLSEIEKLANRVSISLAKSDGRREIILKDYFPKMLYGKPTSLDEALQKLLFYNALFWQMDHYHIGLGRLDSILCEYYQNDILNGIITESEAKRMIREFILVLGKDTHAKSMSFVGDTGQYILLGGVNEQGLNVDTPLTSLFLEIMAELKIPDPKLILRVNKDTSMQIWNKAVKCILTGTGSPLIMNEMLVMDKMARFGYDRSDVWNVGTSACWEPLIIGKSFDQNNPFKSAIAIKPLNDIILSGEDFTNFNSLLISYKAAYAKELESVVKDIDFDCSPLFTLFFDDCIDKELDFTDGGAKYSFHGAQVVSLPNTVNALLSIKQFVYDEQLFKLSDCKRAIETNFEGMEDLHSLVINSGKKFGSTDEEVVELTNNLISFTGDVISKLTSNGQPVKVGFSSPNYISSSKDVLASLDGRLNGEPFAVHISPLTSKIDISEVLEFSSMLHYNDNCINGNVVDFIIPSSYIKESEKLTRILKNACSNGIFELQLNVMDKATLVDAKAHPEKYPNLIVRVWGFSAYFNDLPESFKDNLIRRAEVYEAT</sequence>
<name>A0AA37I2C0_XYLRU</name>
<dbReference type="Proteomes" id="UP000887097">
    <property type="component" value="Unassembled WGS sequence"/>
</dbReference>
<dbReference type="InterPro" id="IPR004184">
    <property type="entry name" value="PFL_dom"/>
</dbReference>
<dbReference type="PANTHER" id="PTHR43641">
    <property type="entry name" value="FORMATE ACETYLTRANSFERASE 3-RELATED"/>
    <property type="match status" value="1"/>
</dbReference>